<name>A0A7U9TLW8_9MOLU</name>
<dbReference type="PANTHER" id="PTHR11795:SF451">
    <property type="entry name" value="ABC TRANSPORTER PERMEASE PROTEIN"/>
    <property type="match status" value="1"/>
</dbReference>
<dbReference type="Proteomes" id="UP000620133">
    <property type="component" value="Chromosome"/>
</dbReference>
<comment type="subcellular location">
    <subcellularLocation>
        <location evidence="1">Cell membrane</location>
        <topology evidence="1">Multi-pass membrane protein</topology>
    </subcellularLocation>
</comment>
<evidence type="ECO:0000256" key="6">
    <source>
        <dbReference type="ARBA" id="ARBA00022989"/>
    </source>
</evidence>
<keyword evidence="4" id="KW-0812">Transmembrane</keyword>
<dbReference type="Pfam" id="PF02653">
    <property type="entry name" value="BPD_transp_2"/>
    <property type="match status" value="1"/>
</dbReference>
<dbReference type="KEGG" id="manr:MPAN_009090"/>
<reference evidence="9" key="1">
    <citation type="submission" date="2021-01" db="EMBL/GenBank/DDBJ databases">
        <title>Draft genome sequence of Acholeplasmataceae bacterium strain Mahy22.</title>
        <authorList>
            <person name="Watanabe M."/>
            <person name="Kojima H."/>
            <person name="Fukui M."/>
        </authorList>
    </citation>
    <scope>NUCLEOTIDE SEQUENCE</scope>
    <source>
        <strain evidence="9">Mahy22</strain>
    </source>
</reference>
<evidence type="ECO:0000256" key="7">
    <source>
        <dbReference type="ARBA" id="ARBA00023136"/>
    </source>
</evidence>
<evidence type="ECO:0000313" key="10">
    <source>
        <dbReference type="Proteomes" id="UP000620133"/>
    </source>
</evidence>
<keyword evidence="7" id="KW-0472">Membrane</keyword>
<dbReference type="GO" id="GO:0022857">
    <property type="term" value="F:transmembrane transporter activity"/>
    <property type="evidence" value="ECO:0007669"/>
    <property type="project" value="InterPro"/>
</dbReference>
<dbReference type="AlphaFoldDB" id="A0A7U9TLW8"/>
<evidence type="ECO:0000256" key="2">
    <source>
        <dbReference type="ARBA" id="ARBA00022448"/>
    </source>
</evidence>
<keyword evidence="3" id="KW-1003">Cell membrane</keyword>
<protein>
    <submittedName>
        <fullName evidence="9">Branched-chain amino acid ABC transporter permease</fullName>
    </submittedName>
</protein>
<accession>A0A7U9TLW8</accession>
<evidence type="ECO:0000256" key="8">
    <source>
        <dbReference type="ARBA" id="ARBA00037998"/>
    </source>
</evidence>
<dbReference type="InterPro" id="IPR001851">
    <property type="entry name" value="ABC_transp_permease"/>
</dbReference>
<dbReference type="CDD" id="cd06582">
    <property type="entry name" value="TM_PBP1_LivH_like"/>
    <property type="match status" value="1"/>
</dbReference>
<keyword evidence="10" id="KW-1185">Reference proteome</keyword>
<keyword evidence="5" id="KW-0029">Amino-acid transport</keyword>
<dbReference type="GO" id="GO:0005886">
    <property type="term" value="C:plasma membrane"/>
    <property type="evidence" value="ECO:0007669"/>
    <property type="project" value="UniProtKB-SubCell"/>
</dbReference>
<dbReference type="InterPro" id="IPR052157">
    <property type="entry name" value="BCAA_transport_permease"/>
</dbReference>
<evidence type="ECO:0000256" key="1">
    <source>
        <dbReference type="ARBA" id="ARBA00004651"/>
    </source>
</evidence>
<dbReference type="RefSeq" id="WP_176239858.1">
    <property type="nucleotide sequence ID" value="NZ_AP024412.1"/>
</dbReference>
<dbReference type="PANTHER" id="PTHR11795">
    <property type="entry name" value="BRANCHED-CHAIN AMINO ACID TRANSPORT SYSTEM PERMEASE PROTEIN LIVH"/>
    <property type="match status" value="1"/>
</dbReference>
<proteinExistence type="inferred from homology"/>
<evidence type="ECO:0000256" key="3">
    <source>
        <dbReference type="ARBA" id="ARBA00022475"/>
    </source>
</evidence>
<organism evidence="9 10">
    <name type="scientific">Mariniplasma anaerobium</name>
    <dbReference type="NCBI Taxonomy" id="2735436"/>
    <lineage>
        <taxon>Bacteria</taxon>
        <taxon>Bacillati</taxon>
        <taxon>Mycoplasmatota</taxon>
        <taxon>Mollicutes</taxon>
        <taxon>Acholeplasmatales</taxon>
        <taxon>Acholeplasmataceae</taxon>
        <taxon>Mariniplasma</taxon>
    </lineage>
</organism>
<sequence>MLLSDIISVIMSSLISFSFLSLATFGIVLIFKTSSTTNFAQGSLGILGAYATSYFIDKQGVNDLLGTPSVVINSFSQLLIPLFVGIAVSFVAGFLIHAVIFKNAKYTNVATKQIITMGLVIVITGLIPILFGSTVTRVSFKFSNETVKILGVILPIHNLITLGLAAIIISSIFVLLKYTKWGLGVRSVASNEKVAGLMGINTDFVNAFSWAIAGALGALSAITYTAAIGSLSSTAMIDMQVNAFYASILGGFSSFYGPLAGAFMLTTGQSLFPRILVNWNLAQWSNTILYLSIMIAVLIKPVGIFGKKVIKKV</sequence>
<comment type="similarity">
    <text evidence="8">Belongs to the binding-protein-dependent transport system permease family. LivHM subfamily.</text>
</comment>
<evidence type="ECO:0000256" key="4">
    <source>
        <dbReference type="ARBA" id="ARBA00022692"/>
    </source>
</evidence>
<dbReference type="GO" id="GO:0006865">
    <property type="term" value="P:amino acid transport"/>
    <property type="evidence" value="ECO:0007669"/>
    <property type="project" value="UniProtKB-KW"/>
</dbReference>
<evidence type="ECO:0000313" key="9">
    <source>
        <dbReference type="EMBL" id="BCR36016.1"/>
    </source>
</evidence>
<gene>
    <name evidence="9" type="ORF">MPAN_009090</name>
</gene>
<keyword evidence="6" id="KW-1133">Transmembrane helix</keyword>
<keyword evidence="2" id="KW-0813">Transport</keyword>
<evidence type="ECO:0000256" key="5">
    <source>
        <dbReference type="ARBA" id="ARBA00022970"/>
    </source>
</evidence>
<dbReference type="EMBL" id="AP024412">
    <property type="protein sequence ID" value="BCR36016.1"/>
    <property type="molecule type" value="Genomic_DNA"/>
</dbReference>